<comment type="cofactor">
    <cofactor evidence="9">
        <name>[2Fe-2S] cluster</name>
        <dbReference type="ChEBI" id="CHEBI:190135"/>
    </cofactor>
    <text evidence="9">Binds 1 [2Fe-2S] cluster.</text>
</comment>
<dbReference type="PANTHER" id="PTHR43112:SF30">
    <property type="entry name" value="FERREDOXIN-3, CHLOROPLASTIC"/>
    <property type="match status" value="1"/>
</dbReference>
<evidence type="ECO:0000256" key="4">
    <source>
        <dbReference type="ARBA" id="ARBA00022714"/>
    </source>
</evidence>
<gene>
    <name evidence="12" type="ORF">SI7747_05007077</name>
</gene>
<keyword evidence="6 9" id="KW-0249">Electron transport</keyword>
<keyword evidence="3 9" id="KW-0813">Transport</keyword>
<dbReference type="GO" id="GO:0009055">
    <property type="term" value="F:electron transfer activity"/>
    <property type="evidence" value="ECO:0007669"/>
    <property type="project" value="InterPro"/>
</dbReference>
<dbReference type="FunFam" id="3.10.20.30:FF:000014">
    <property type="entry name" value="Ferredoxin"/>
    <property type="match status" value="1"/>
</dbReference>
<dbReference type="EMBL" id="CACRZD030000005">
    <property type="protein sequence ID" value="CAA6660661.1"/>
    <property type="molecule type" value="Genomic_DNA"/>
</dbReference>
<dbReference type="PANTHER" id="PTHR43112">
    <property type="entry name" value="FERREDOXIN"/>
    <property type="match status" value="1"/>
</dbReference>
<comment type="similarity">
    <text evidence="2 9">Belongs to the 2Fe2S plant-type ferredoxin family.</text>
</comment>
<evidence type="ECO:0000256" key="2">
    <source>
        <dbReference type="ARBA" id="ARBA00007874"/>
    </source>
</evidence>
<evidence type="ECO:0000256" key="1">
    <source>
        <dbReference type="ARBA" id="ARBA00004229"/>
    </source>
</evidence>
<dbReference type="PROSITE" id="PS00197">
    <property type="entry name" value="2FE2S_FER_1"/>
    <property type="match status" value="1"/>
</dbReference>
<dbReference type="GO" id="GO:0046872">
    <property type="term" value="F:metal ion binding"/>
    <property type="evidence" value="ECO:0007669"/>
    <property type="project" value="UniProtKB-KW"/>
</dbReference>
<feature type="domain" description="2Fe-2S ferredoxin-type" evidence="11">
    <location>
        <begin position="79"/>
        <end position="170"/>
    </location>
</feature>
<evidence type="ECO:0000256" key="9">
    <source>
        <dbReference type="RuleBase" id="RU364001"/>
    </source>
</evidence>
<comment type="subcellular location">
    <subcellularLocation>
        <location evidence="1 9">Plastid</location>
        <location evidence="1 9">Chloroplast</location>
    </subcellularLocation>
</comment>
<dbReference type="Proteomes" id="UP001189122">
    <property type="component" value="Unassembled WGS sequence"/>
</dbReference>
<name>A0A7I8IRP4_SPIIN</name>
<dbReference type="Gene3D" id="3.10.20.30">
    <property type="match status" value="1"/>
</dbReference>
<dbReference type="InterPro" id="IPR010241">
    <property type="entry name" value="Fd_pln"/>
</dbReference>
<reference evidence="12 13" key="1">
    <citation type="submission" date="2019-12" db="EMBL/GenBank/DDBJ databases">
        <authorList>
            <person name="Scholz U."/>
            <person name="Mascher M."/>
            <person name="Fiebig A."/>
        </authorList>
    </citation>
    <scope>NUCLEOTIDE SEQUENCE</scope>
</reference>
<organism evidence="12">
    <name type="scientific">Spirodela intermedia</name>
    <name type="common">Intermediate duckweed</name>
    <dbReference type="NCBI Taxonomy" id="51605"/>
    <lineage>
        <taxon>Eukaryota</taxon>
        <taxon>Viridiplantae</taxon>
        <taxon>Streptophyta</taxon>
        <taxon>Embryophyta</taxon>
        <taxon>Tracheophyta</taxon>
        <taxon>Spermatophyta</taxon>
        <taxon>Magnoliopsida</taxon>
        <taxon>Liliopsida</taxon>
        <taxon>Araceae</taxon>
        <taxon>Lemnoideae</taxon>
        <taxon>Spirodela</taxon>
    </lineage>
</organism>
<evidence type="ECO:0000313" key="12">
    <source>
        <dbReference type="EMBL" id="CAA2620908.1"/>
    </source>
</evidence>
<keyword evidence="9" id="KW-0934">Plastid</keyword>
<dbReference type="NCBIfam" id="TIGR02008">
    <property type="entry name" value="fdx_plant"/>
    <property type="match status" value="1"/>
</dbReference>
<keyword evidence="7 9" id="KW-0408">Iron</keyword>
<dbReference type="InterPro" id="IPR001041">
    <property type="entry name" value="2Fe-2S_ferredoxin-type"/>
</dbReference>
<keyword evidence="5 9" id="KW-0479">Metal-binding</keyword>
<feature type="region of interest" description="Disordered" evidence="10">
    <location>
        <begin position="1"/>
        <end position="30"/>
    </location>
</feature>
<dbReference type="AlphaFoldDB" id="A0A7I8IRP4"/>
<dbReference type="GO" id="GO:0022900">
    <property type="term" value="P:electron transport chain"/>
    <property type="evidence" value="ECO:0007669"/>
    <property type="project" value="InterPro"/>
</dbReference>
<evidence type="ECO:0000256" key="10">
    <source>
        <dbReference type="SAM" id="MobiDB-lite"/>
    </source>
</evidence>
<dbReference type="InterPro" id="IPR006058">
    <property type="entry name" value="2Fe2S_fd_BS"/>
</dbReference>
<dbReference type="GO" id="GO:0051537">
    <property type="term" value="F:2 iron, 2 sulfur cluster binding"/>
    <property type="evidence" value="ECO:0007669"/>
    <property type="project" value="UniProtKB-KW"/>
</dbReference>
<dbReference type="EMBL" id="LR743592">
    <property type="protein sequence ID" value="CAA2620908.1"/>
    <property type="molecule type" value="Genomic_DNA"/>
</dbReference>
<evidence type="ECO:0000256" key="3">
    <source>
        <dbReference type="ARBA" id="ARBA00022448"/>
    </source>
</evidence>
<keyword evidence="8 9" id="KW-0411">Iron-sulfur</keyword>
<evidence type="ECO:0000256" key="5">
    <source>
        <dbReference type="ARBA" id="ARBA00022723"/>
    </source>
</evidence>
<protein>
    <recommendedName>
        <fullName evidence="9">Ferredoxin</fullName>
    </recommendedName>
</protein>
<keyword evidence="13" id="KW-1185">Reference proteome</keyword>
<sequence>MSLSSALTTTAALPTATATPSRRRRPTTTTTTLAGARLLPSSLGSLRAITPTSKASSFGLRRRSASSNGFRASATAAVYKVKLISPEGKETEFEAPEDAYLLDSAEMAGIELPYSCRAGACSTCAGLMVSGTVDQSEGSFLDKNQMAKGYILTCVSYPTSDCVIHTNKEADLY</sequence>
<evidence type="ECO:0000256" key="6">
    <source>
        <dbReference type="ARBA" id="ARBA00022982"/>
    </source>
</evidence>
<feature type="compositionally biased region" description="Low complexity" evidence="10">
    <location>
        <begin position="1"/>
        <end position="20"/>
    </location>
</feature>
<keyword evidence="9" id="KW-0150">Chloroplast</keyword>
<keyword evidence="4 9" id="KW-0001">2Fe-2S</keyword>
<comment type="function">
    <text evidence="9">Ferredoxins are iron-sulfur proteins that transfer electrons in a wide variety of metabolic reactions.</text>
</comment>
<dbReference type="SUPFAM" id="SSF54292">
    <property type="entry name" value="2Fe-2S ferredoxin-like"/>
    <property type="match status" value="1"/>
</dbReference>
<evidence type="ECO:0000313" key="13">
    <source>
        <dbReference type="Proteomes" id="UP001189122"/>
    </source>
</evidence>
<proteinExistence type="inferred from homology"/>
<evidence type="ECO:0000256" key="8">
    <source>
        <dbReference type="ARBA" id="ARBA00023014"/>
    </source>
</evidence>
<evidence type="ECO:0000256" key="7">
    <source>
        <dbReference type="ARBA" id="ARBA00023004"/>
    </source>
</evidence>
<dbReference type="GO" id="GO:0009507">
    <property type="term" value="C:chloroplast"/>
    <property type="evidence" value="ECO:0007669"/>
    <property type="project" value="UniProtKB-SubCell"/>
</dbReference>
<dbReference type="InterPro" id="IPR036010">
    <property type="entry name" value="2Fe-2S_ferredoxin-like_sf"/>
</dbReference>
<evidence type="ECO:0000259" key="11">
    <source>
        <dbReference type="PROSITE" id="PS51085"/>
    </source>
</evidence>
<dbReference type="CDD" id="cd00207">
    <property type="entry name" value="fer2"/>
    <property type="match status" value="1"/>
</dbReference>
<accession>A0A7I8IRP4</accession>
<dbReference type="PROSITE" id="PS51085">
    <property type="entry name" value="2FE2S_FER_2"/>
    <property type="match status" value="1"/>
</dbReference>
<dbReference type="InterPro" id="IPR012675">
    <property type="entry name" value="Beta-grasp_dom_sf"/>
</dbReference>
<dbReference type="Pfam" id="PF00111">
    <property type="entry name" value="Fer2"/>
    <property type="match status" value="1"/>
</dbReference>